<keyword evidence="2" id="KW-1133">Transmembrane helix</keyword>
<feature type="transmembrane region" description="Helical" evidence="2">
    <location>
        <begin position="29"/>
        <end position="51"/>
    </location>
</feature>
<sequence>MVRSIVVGLCTVIPGMIMLWIASSLDSGVWATFWSGISTTVISAGILGVLYEAFLKRALVRDIQQGSQIDYRLLNAGITDATLDPDSVSLKEIFGASNKLDIVPSHPLTWHDNNFTWLIRLVQERQITCRIYLPEPIKYGRLLEAVVDGDPQLATAEHCSAKFNQYMQYWESQDANSNNSTLEVFYYGGYPQSGFIVSDTSAVIYASPPKGNSAINNIAYIYRSKAAKATIGWLQSAIRQLNAAPVAGTQPDQRTPEQILPLSTPNLPTEIQREDVTAVETEGT</sequence>
<evidence type="ECO:0000256" key="1">
    <source>
        <dbReference type="SAM" id="MobiDB-lite"/>
    </source>
</evidence>
<keyword evidence="4" id="KW-1185">Reference proteome</keyword>
<reference evidence="3 4" key="1">
    <citation type="submission" date="2023-07" db="EMBL/GenBank/DDBJ databases">
        <title>Sequencing the genomes of 1000 actinobacteria strains.</title>
        <authorList>
            <person name="Klenk H.-P."/>
        </authorList>
    </citation>
    <scope>NUCLEOTIDE SEQUENCE [LARGE SCALE GENOMIC DNA]</scope>
    <source>
        <strain evidence="3 4">DSM 20167</strain>
    </source>
</reference>
<protein>
    <submittedName>
        <fullName evidence="3">Uncharacterized protein</fullName>
    </submittedName>
</protein>
<evidence type="ECO:0000256" key="2">
    <source>
        <dbReference type="SAM" id="Phobius"/>
    </source>
</evidence>
<keyword evidence="2" id="KW-0472">Membrane</keyword>
<gene>
    <name evidence="3" type="ORF">J2S64_002614</name>
</gene>
<proteinExistence type="predicted"/>
<feature type="region of interest" description="Disordered" evidence="1">
    <location>
        <begin position="247"/>
        <end position="267"/>
    </location>
</feature>
<feature type="transmembrane region" description="Helical" evidence="2">
    <location>
        <begin position="5"/>
        <end position="23"/>
    </location>
</feature>
<dbReference type="RefSeq" id="WP_310291050.1">
    <property type="nucleotide sequence ID" value="NZ_BAAAWO010000001.1"/>
</dbReference>
<dbReference type="EMBL" id="JAVDYI010000001">
    <property type="protein sequence ID" value="MDR7358923.1"/>
    <property type="molecule type" value="Genomic_DNA"/>
</dbReference>
<dbReference type="Proteomes" id="UP001183817">
    <property type="component" value="Unassembled WGS sequence"/>
</dbReference>
<accession>A0ABU2BJX6</accession>
<organism evidence="3 4">
    <name type="scientific">Paeniglutamicibacter sulfureus</name>
    <dbReference type="NCBI Taxonomy" id="43666"/>
    <lineage>
        <taxon>Bacteria</taxon>
        <taxon>Bacillati</taxon>
        <taxon>Actinomycetota</taxon>
        <taxon>Actinomycetes</taxon>
        <taxon>Micrococcales</taxon>
        <taxon>Micrococcaceae</taxon>
        <taxon>Paeniglutamicibacter</taxon>
    </lineage>
</organism>
<keyword evidence="2" id="KW-0812">Transmembrane</keyword>
<evidence type="ECO:0000313" key="4">
    <source>
        <dbReference type="Proteomes" id="UP001183817"/>
    </source>
</evidence>
<comment type="caution">
    <text evidence="3">The sequence shown here is derived from an EMBL/GenBank/DDBJ whole genome shotgun (WGS) entry which is preliminary data.</text>
</comment>
<evidence type="ECO:0000313" key="3">
    <source>
        <dbReference type="EMBL" id="MDR7358923.1"/>
    </source>
</evidence>
<name>A0ABU2BJX6_9MICC</name>